<dbReference type="PROSITE" id="PS50949">
    <property type="entry name" value="HTH_GNTR"/>
    <property type="match status" value="1"/>
</dbReference>
<dbReference type="GO" id="GO:0003700">
    <property type="term" value="F:DNA-binding transcription factor activity"/>
    <property type="evidence" value="ECO:0007669"/>
    <property type="project" value="InterPro"/>
</dbReference>
<dbReference type="InterPro" id="IPR036390">
    <property type="entry name" value="WH_DNA-bd_sf"/>
</dbReference>
<dbReference type="PANTHER" id="PTHR44846">
    <property type="entry name" value="MANNOSYL-D-GLYCERATE TRANSPORT/METABOLISM SYSTEM REPRESSOR MNGR-RELATED"/>
    <property type="match status" value="1"/>
</dbReference>
<sequence length="231" mass="25419">MVRTLIEARFITVPGPATVLPSERRLAEEFGVARMTVRAALKLLEADGLIRSAPGASYMVVPPQVSKGPTLSSFTQDAQKRGWRPGSRVIERTAFDADARLAATLGIKPGDAVYQIGRVRTADDTPLSYERVCLPAAFVPGLIDEDLTGSLHQLLADRYDIRITRHERTITAINVDAEQAELLGVEEGTAALCVPHIGYDQTGRRVEQVHALYRGDRYEFSSVTYLRETNP</sequence>
<dbReference type="SMART" id="SM00866">
    <property type="entry name" value="UTRA"/>
    <property type="match status" value="1"/>
</dbReference>
<keyword evidence="2" id="KW-0238">DNA-binding</keyword>
<dbReference type="SUPFAM" id="SSF46785">
    <property type="entry name" value="Winged helix' DNA-binding domain"/>
    <property type="match status" value="1"/>
</dbReference>
<reference evidence="5 6" key="1">
    <citation type="submission" date="2019-03" db="EMBL/GenBank/DDBJ databases">
        <title>Draft genome sequences of novel Actinobacteria.</title>
        <authorList>
            <person name="Sahin N."/>
            <person name="Ay H."/>
            <person name="Saygin H."/>
        </authorList>
    </citation>
    <scope>NUCLEOTIDE SEQUENCE [LARGE SCALE GENOMIC DNA]</scope>
    <source>
        <strain evidence="5 6">KC712</strain>
    </source>
</reference>
<dbReference type="SMART" id="SM00345">
    <property type="entry name" value="HTH_GNTR"/>
    <property type="match status" value="1"/>
</dbReference>
<dbReference type="Pfam" id="PF00392">
    <property type="entry name" value="GntR"/>
    <property type="match status" value="1"/>
</dbReference>
<dbReference type="Pfam" id="PF07702">
    <property type="entry name" value="UTRA"/>
    <property type="match status" value="1"/>
</dbReference>
<dbReference type="SUPFAM" id="SSF64288">
    <property type="entry name" value="Chorismate lyase-like"/>
    <property type="match status" value="1"/>
</dbReference>
<evidence type="ECO:0000313" key="6">
    <source>
        <dbReference type="Proteomes" id="UP000294543"/>
    </source>
</evidence>
<dbReference type="PANTHER" id="PTHR44846:SF1">
    <property type="entry name" value="MANNOSYL-D-GLYCERATE TRANSPORT_METABOLISM SYSTEM REPRESSOR MNGR-RELATED"/>
    <property type="match status" value="1"/>
</dbReference>
<evidence type="ECO:0000256" key="3">
    <source>
        <dbReference type="ARBA" id="ARBA00023163"/>
    </source>
</evidence>
<evidence type="ECO:0000259" key="4">
    <source>
        <dbReference type="PROSITE" id="PS50949"/>
    </source>
</evidence>
<keyword evidence="3" id="KW-0804">Transcription</keyword>
<dbReference type="GO" id="GO:0003677">
    <property type="term" value="F:DNA binding"/>
    <property type="evidence" value="ECO:0007669"/>
    <property type="project" value="UniProtKB-KW"/>
</dbReference>
<evidence type="ECO:0000313" key="5">
    <source>
        <dbReference type="EMBL" id="TDD19171.1"/>
    </source>
</evidence>
<gene>
    <name evidence="5" type="ORF">E1294_21810</name>
</gene>
<keyword evidence="1" id="KW-0805">Transcription regulation</keyword>
<accession>A0A4R4WKZ0</accession>
<evidence type="ECO:0000256" key="2">
    <source>
        <dbReference type="ARBA" id="ARBA00023125"/>
    </source>
</evidence>
<dbReference type="OrthoDB" id="3182938at2"/>
<dbReference type="GO" id="GO:0045892">
    <property type="term" value="P:negative regulation of DNA-templated transcription"/>
    <property type="evidence" value="ECO:0007669"/>
    <property type="project" value="TreeGrafter"/>
</dbReference>
<dbReference type="InterPro" id="IPR011663">
    <property type="entry name" value="UTRA"/>
</dbReference>
<dbReference type="RefSeq" id="WP_132510915.1">
    <property type="nucleotide sequence ID" value="NZ_SMKP01000061.1"/>
</dbReference>
<dbReference type="Gene3D" id="1.10.10.10">
    <property type="entry name" value="Winged helix-like DNA-binding domain superfamily/Winged helix DNA-binding domain"/>
    <property type="match status" value="1"/>
</dbReference>
<dbReference type="EMBL" id="SMKP01000061">
    <property type="protein sequence ID" value="TDD19171.1"/>
    <property type="molecule type" value="Genomic_DNA"/>
</dbReference>
<protein>
    <submittedName>
        <fullName evidence="5">GntR family transcriptional regulator</fullName>
    </submittedName>
</protein>
<dbReference type="PRINTS" id="PR00035">
    <property type="entry name" value="HTHGNTR"/>
</dbReference>
<dbReference type="Proteomes" id="UP000294543">
    <property type="component" value="Unassembled WGS sequence"/>
</dbReference>
<dbReference type="InterPro" id="IPR028978">
    <property type="entry name" value="Chorismate_lyase_/UTRA_dom_sf"/>
</dbReference>
<comment type="caution">
    <text evidence="5">The sequence shown here is derived from an EMBL/GenBank/DDBJ whole genome shotgun (WGS) entry which is preliminary data.</text>
</comment>
<dbReference type="AlphaFoldDB" id="A0A4R4WKZ0"/>
<dbReference type="InterPro" id="IPR036388">
    <property type="entry name" value="WH-like_DNA-bd_sf"/>
</dbReference>
<organism evidence="5 6">
    <name type="scientific">Nonomuraea diastatica</name>
    <dbReference type="NCBI Taxonomy" id="1848329"/>
    <lineage>
        <taxon>Bacteria</taxon>
        <taxon>Bacillati</taxon>
        <taxon>Actinomycetota</taxon>
        <taxon>Actinomycetes</taxon>
        <taxon>Streptosporangiales</taxon>
        <taxon>Streptosporangiaceae</taxon>
        <taxon>Nonomuraea</taxon>
    </lineage>
</organism>
<feature type="domain" description="HTH gntR-type" evidence="4">
    <location>
        <begin position="1"/>
        <end position="63"/>
    </location>
</feature>
<dbReference type="InterPro" id="IPR000524">
    <property type="entry name" value="Tscrpt_reg_HTH_GntR"/>
</dbReference>
<dbReference type="CDD" id="cd07377">
    <property type="entry name" value="WHTH_GntR"/>
    <property type="match status" value="1"/>
</dbReference>
<name>A0A4R4WKZ0_9ACTN</name>
<proteinExistence type="predicted"/>
<dbReference type="Gene3D" id="3.40.1410.10">
    <property type="entry name" value="Chorismate lyase-like"/>
    <property type="match status" value="1"/>
</dbReference>
<dbReference type="InterPro" id="IPR050679">
    <property type="entry name" value="Bact_HTH_transcr_reg"/>
</dbReference>
<keyword evidence="6" id="KW-1185">Reference proteome</keyword>
<evidence type="ECO:0000256" key="1">
    <source>
        <dbReference type="ARBA" id="ARBA00023015"/>
    </source>
</evidence>